<evidence type="ECO:0000256" key="12">
    <source>
        <dbReference type="ARBA" id="ARBA00023306"/>
    </source>
</evidence>
<dbReference type="GO" id="GO:0005886">
    <property type="term" value="C:plasma membrane"/>
    <property type="evidence" value="ECO:0007669"/>
    <property type="project" value="UniProtKB-SubCell"/>
</dbReference>
<evidence type="ECO:0000313" key="19">
    <source>
        <dbReference type="Proteomes" id="UP000464954"/>
    </source>
</evidence>
<dbReference type="SUPFAM" id="SSF103473">
    <property type="entry name" value="MFS general substrate transporter"/>
    <property type="match status" value="1"/>
</dbReference>
<evidence type="ECO:0000256" key="7">
    <source>
        <dbReference type="ARBA" id="ARBA00022829"/>
    </source>
</evidence>
<keyword evidence="9 16" id="KW-1133">Transmembrane helix</keyword>
<dbReference type="Gene3D" id="3.40.50.300">
    <property type="entry name" value="P-loop containing nucleotide triphosphate hydrolases"/>
    <property type="match status" value="1"/>
</dbReference>
<dbReference type="Gene3D" id="3.30.980.40">
    <property type="match status" value="1"/>
</dbReference>
<feature type="domain" description="FtsK" evidence="17">
    <location>
        <begin position="430"/>
        <end position="637"/>
    </location>
</feature>
<dbReference type="GO" id="GO:0005524">
    <property type="term" value="F:ATP binding"/>
    <property type="evidence" value="ECO:0007669"/>
    <property type="project" value="UniProtKB-UniRule"/>
</dbReference>
<proteinExistence type="inferred from homology"/>
<feature type="transmembrane region" description="Helical" evidence="16">
    <location>
        <begin position="150"/>
        <end position="169"/>
    </location>
</feature>
<dbReference type="PANTHER" id="PTHR22683">
    <property type="entry name" value="SPORULATION PROTEIN RELATED"/>
    <property type="match status" value="1"/>
</dbReference>
<sequence>MAKKSKPVEPVRSKKKEALGIILLGLCFWGFFCFFSYRPQYVPMLQSPAESYSPSGIIGVWFSFVGFLSVGIAGYLIPFALLMGGLLMTLRSYERIWPVWSWLFGGIIAFAGLFEYVSWLWVGRLTEWLNVGSPGGLIGQLLAERTLGRWIGHAGAGIVFVTVLILAILQLTGMHPFTPFIFLWNRIKALMARNKEDEEEDLKPAKAAKPKKRPRRKAKDEELFTPPAPVAAPSKKPAAVPMPTPAPAPAPAPKPEPARKPKIAAKKKTPVAPEPKDDLAHVSVNIAPGIDESGYQLPPLTLLDELPDAASMQSTENTSEKAQILQATLEQFGVEGEVTHVETGPTVTSYEVTPAPGVRVEKISSLERNIALSLRAQSIRIQAPIPGKGAVGIEIPNSKSSPVFLRQLAESKAFHDPNVALPLALGTDVSGKLIVGDLASMPHMLIAGATGAGKTVCMNSLLTGLLLTRTPEQMRMILVDPKTFEFQAYENLKHLVVPIITDAKKVALGLRWAIKEMEKRYALFKKVKVRDIKSFNSRPIEKQEDLFNEASAASKKSDIPAKLPYIVIVVDELAELMGVAQQEIEPCIVRLAQLSRAAGIHMILATQRPSVNVITGTIKANIPGRIAFQVAQGNDSRTILDTIGAEKLLGKGDMLYLPPGKSKPVRLQGTWTKDEEMNRVTDFVRQQGTPEFITEITQKIESNKPAMPELNEDDELLEQAMEVLRSTKRASTSSLQRRLRIGYNRAANLMDLLEEKGIIGPPTETGPREILVDLDGEIPDAPTVDSSTEEEEEEEEANDRVPEAPISEAEAPQDFPDDDDEYKPDA</sequence>
<evidence type="ECO:0000259" key="17">
    <source>
        <dbReference type="PROSITE" id="PS50901"/>
    </source>
</evidence>
<feature type="compositionally biased region" description="Acidic residues" evidence="15">
    <location>
        <begin position="815"/>
        <end position="826"/>
    </location>
</feature>
<dbReference type="AlphaFoldDB" id="A0A6P1M2X1"/>
<dbReference type="InterPro" id="IPR036388">
    <property type="entry name" value="WH-like_DNA-bd_sf"/>
</dbReference>
<keyword evidence="7" id="KW-0159">Chromosome partition</keyword>
<evidence type="ECO:0000256" key="6">
    <source>
        <dbReference type="ARBA" id="ARBA00022741"/>
    </source>
</evidence>
<dbReference type="GO" id="GO:0007059">
    <property type="term" value="P:chromosome segregation"/>
    <property type="evidence" value="ECO:0007669"/>
    <property type="project" value="UniProtKB-KW"/>
</dbReference>
<keyword evidence="6 14" id="KW-0547">Nucleotide-binding</keyword>
<keyword evidence="4" id="KW-0132">Cell division</keyword>
<feature type="compositionally biased region" description="Basic residues" evidence="15">
    <location>
        <begin position="206"/>
        <end position="217"/>
    </location>
</feature>
<accession>A0A6P1M2X1</accession>
<evidence type="ECO:0000256" key="8">
    <source>
        <dbReference type="ARBA" id="ARBA00022840"/>
    </source>
</evidence>
<evidence type="ECO:0000256" key="2">
    <source>
        <dbReference type="ARBA" id="ARBA00006474"/>
    </source>
</evidence>
<dbReference type="PANTHER" id="PTHR22683:SF41">
    <property type="entry name" value="DNA TRANSLOCASE FTSK"/>
    <property type="match status" value="1"/>
</dbReference>
<feature type="region of interest" description="Disordered" evidence="15">
    <location>
        <begin position="757"/>
        <end position="826"/>
    </location>
</feature>
<evidence type="ECO:0000256" key="1">
    <source>
        <dbReference type="ARBA" id="ARBA00004651"/>
    </source>
</evidence>
<keyword evidence="11 16" id="KW-0472">Membrane</keyword>
<comment type="subcellular location">
    <subcellularLocation>
        <location evidence="1">Cell membrane</location>
        <topology evidence="1">Multi-pass membrane protein</topology>
    </subcellularLocation>
</comment>
<dbReference type="Pfam" id="PF01580">
    <property type="entry name" value="FtsK_SpoIIIE"/>
    <property type="match status" value="1"/>
</dbReference>
<dbReference type="InterPro" id="IPR003593">
    <property type="entry name" value="AAA+_ATPase"/>
</dbReference>
<dbReference type="RefSeq" id="WP_160628246.1">
    <property type="nucleotide sequence ID" value="NZ_CP047593.1"/>
</dbReference>
<dbReference type="GO" id="GO:0051301">
    <property type="term" value="P:cell division"/>
    <property type="evidence" value="ECO:0007669"/>
    <property type="project" value="UniProtKB-KW"/>
</dbReference>
<dbReference type="InterPro" id="IPR041027">
    <property type="entry name" value="FtsK_alpha"/>
</dbReference>
<dbReference type="SUPFAM" id="SSF46785">
    <property type="entry name" value="Winged helix' DNA-binding domain"/>
    <property type="match status" value="1"/>
</dbReference>
<feature type="transmembrane region" description="Helical" evidence="16">
    <location>
        <begin position="58"/>
        <end position="87"/>
    </location>
</feature>
<dbReference type="InterPro" id="IPR018541">
    <property type="entry name" value="Ftsk_gamma"/>
</dbReference>
<feature type="transmembrane region" description="Helical" evidence="16">
    <location>
        <begin position="21"/>
        <end position="38"/>
    </location>
</feature>
<keyword evidence="3" id="KW-1003">Cell membrane</keyword>
<keyword evidence="5 16" id="KW-0812">Transmembrane</keyword>
<feature type="binding site" evidence="14">
    <location>
        <begin position="448"/>
        <end position="455"/>
    </location>
    <ligand>
        <name>ATP</name>
        <dbReference type="ChEBI" id="CHEBI:30616"/>
    </ligand>
</feature>
<dbReference type="Proteomes" id="UP000464954">
    <property type="component" value="Chromosome"/>
</dbReference>
<gene>
    <name evidence="18" type="ORF">GT409_06895</name>
</gene>
<evidence type="ECO:0000256" key="5">
    <source>
        <dbReference type="ARBA" id="ARBA00022692"/>
    </source>
</evidence>
<dbReference type="InterPro" id="IPR050206">
    <property type="entry name" value="FtsK/SpoIIIE/SftA"/>
</dbReference>
<dbReference type="PROSITE" id="PS50901">
    <property type="entry name" value="FTSK"/>
    <property type="match status" value="1"/>
</dbReference>
<dbReference type="Gene3D" id="1.10.10.10">
    <property type="entry name" value="Winged helix-like DNA-binding domain superfamily/Winged helix DNA-binding domain"/>
    <property type="match status" value="1"/>
</dbReference>
<organism evidence="18 19">
    <name type="scientific">Tichowtungia aerotolerans</name>
    <dbReference type="NCBI Taxonomy" id="2697043"/>
    <lineage>
        <taxon>Bacteria</taxon>
        <taxon>Pseudomonadati</taxon>
        <taxon>Kiritimatiellota</taxon>
        <taxon>Tichowtungiia</taxon>
        <taxon>Tichowtungiales</taxon>
        <taxon>Tichowtungiaceae</taxon>
        <taxon>Tichowtungia</taxon>
    </lineage>
</organism>
<reference evidence="18 19" key="1">
    <citation type="submission" date="2020-01" db="EMBL/GenBank/DDBJ databases">
        <title>Ponticoccus aerotolerans gen. nov., sp. nov., an anaerobic bacterium and proposal of Ponticoccusceae fam. nov., Ponticoccusles ord. nov. and Ponticoccuse classis nov. in the phylum Kiritimatiellaeota.</title>
        <authorList>
            <person name="Zhou L.Y."/>
            <person name="Du Z.J."/>
        </authorList>
    </citation>
    <scope>NUCLEOTIDE SEQUENCE [LARGE SCALE GENOMIC DNA]</scope>
    <source>
        <strain evidence="18 19">S-5007</strain>
    </source>
</reference>
<evidence type="ECO:0000256" key="3">
    <source>
        <dbReference type="ARBA" id="ARBA00022475"/>
    </source>
</evidence>
<name>A0A6P1M2X1_9BACT</name>
<comment type="similarity">
    <text evidence="2">Belongs to the FtsK/SpoIIIE/SftA family.</text>
</comment>
<dbReference type="InterPro" id="IPR036390">
    <property type="entry name" value="WH_DNA-bd_sf"/>
</dbReference>
<dbReference type="InterPro" id="IPR036259">
    <property type="entry name" value="MFS_trans_sf"/>
</dbReference>
<dbReference type="GO" id="GO:0003677">
    <property type="term" value="F:DNA binding"/>
    <property type="evidence" value="ECO:0007669"/>
    <property type="project" value="UniProtKB-KW"/>
</dbReference>
<comment type="subunit">
    <text evidence="13">Homohexamer. Forms a ring that surrounds DNA.</text>
</comment>
<dbReference type="SUPFAM" id="SSF52540">
    <property type="entry name" value="P-loop containing nucleoside triphosphate hydrolases"/>
    <property type="match status" value="1"/>
</dbReference>
<feature type="region of interest" description="Disordered" evidence="15">
    <location>
        <begin position="195"/>
        <end position="277"/>
    </location>
</feature>
<evidence type="ECO:0000256" key="13">
    <source>
        <dbReference type="ARBA" id="ARBA00025923"/>
    </source>
</evidence>
<protein>
    <submittedName>
        <fullName evidence="18">DNA translocase FtsK</fullName>
    </submittedName>
</protein>
<dbReference type="InterPro" id="IPR025199">
    <property type="entry name" value="FtsK_4TM"/>
</dbReference>
<dbReference type="Pfam" id="PF17854">
    <property type="entry name" value="FtsK_alpha"/>
    <property type="match status" value="1"/>
</dbReference>
<feature type="compositionally biased region" description="Pro residues" evidence="15">
    <location>
        <begin position="240"/>
        <end position="255"/>
    </location>
</feature>
<feature type="transmembrane region" description="Helical" evidence="16">
    <location>
        <begin position="99"/>
        <end position="122"/>
    </location>
</feature>
<keyword evidence="19" id="KW-1185">Reference proteome</keyword>
<dbReference type="Pfam" id="PF13491">
    <property type="entry name" value="FtsK_4TM"/>
    <property type="match status" value="1"/>
</dbReference>
<dbReference type="SMART" id="SM00382">
    <property type="entry name" value="AAA"/>
    <property type="match status" value="1"/>
</dbReference>
<dbReference type="KEGG" id="taer:GT409_06895"/>
<feature type="compositionally biased region" description="Acidic residues" evidence="15">
    <location>
        <begin position="787"/>
        <end position="797"/>
    </location>
</feature>
<evidence type="ECO:0000256" key="15">
    <source>
        <dbReference type="SAM" id="MobiDB-lite"/>
    </source>
</evidence>
<dbReference type="EMBL" id="CP047593">
    <property type="protein sequence ID" value="QHI69189.1"/>
    <property type="molecule type" value="Genomic_DNA"/>
</dbReference>
<keyword evidence="12" id="KW-0131">Cell cycle</keyword>
<evidence type="ECO:0000256" key="9">
    <source>
        <dbReference type="ARBA" id="ARBA00022989"/>
    </source>
</evidence>
<evidence type="ECO:0000256" key="16">
    <source>
        <dbReference type="SAM" id="Phobius"/>
    </source>
</evidence>
<dbReference type="InterPro" id="IPR002543">
    <property type="entry name" value="FtsK_dom"/>
</dbReference>
<keyword evidence="10" id="KW-0238">DNA-binding</keyword>
<evidence type="ECO:0000256" key="4">
    <source>
        <dbReference type="ARBA" id="ARBA00022618"/>
    </source>
</evidence>
<evidence type="ECO:0000313" key="18">
    <source>
        <dbReference type="EMBL" id="QHI69189.1"/>
    </source>
</evidence>
<dbReference type="Pfam" id="PF09397">
    <property type="entry name" value="FtsK_gamma"/>
    <property type="match status" value="1"/>
</dbReference>
<evidence type="ECO:0000256" key="10">
    <source>
        <dbReference type="ARBA" id="ARBA00023125"/>
    </source>
</evidence>
<evidence type="ECO:0000256" key="14">
    <source>
        <dbReference type="PROSITE-ProRule" id="PRU00289"/>
    </source>
</evidence>
<feature type="compositionally biased region" description="Basic residues" evidence="15">
    <location>
        <begin position="260"/>
        <end position="269"/>
    </location>
</feature>
<keyword evidence="8 14" id="KW-0067">ATP-binding</keyword>
<dbReference type="InterPro" id="IPR027417">
    <property type="entry name" value="P-loop_NTPase"/>
</dbReference>
<evidence type="ECO:0000256" key="11">
    <source>
        <dbReference type="ARBA" id="ARBA00023136"/>
    </source>
</evidence>
<dbReference type="SMART" id="SM00843">
    <property type="entry name" value="Ftsk_gamma"/>
    <property type="match status" value="1"/>
</dbReference>